<reference evidence="1" key="1">
    <citation type="journal article" date="2015" name="Nature">
        <title>Complex archaea that bridge the gap between prokaryotes and eukaryotes.</title>
        <authorList>
            <person name="Spang A."/>
            <person name="Saw J.H."/>
            <person name="Jorgensen S.L."/>
            <person name="Zaremba-Niedzwiedzka K."/>
            <person name="Martijn J."/>
            <person name="Lind A.E."/>
            <person name="van Eijk R."/>
            <person name="Schleper C."/>
            <person name="Guy L."/>
            <person name="Ettema T.J."/>
        </authorList>
    </citation>
    <scope>NUCLEOTIDE SEQUENCE</scope>
</reference>
<proteinExistence type="predicted"/>
<comment type="caution">
    <text evidence="1">The sequence shown here is derived from an EMBL/GenBank/DDBJ whole genome shotgun (WGS) entry which is preliminary data.</text>
</comment>
<accession>A0A0F9HDQ6</accession>
<evidence type="ECO:0000313" key="1">
    <source>
        <dbReference type="EMBL" id="KKM01257.1"/>
    </source>
</evidence>
<organism evidence="1">
    <name type="scientific">marine sediment metagenome</name>
    <dbReference type="NCBI Taxonomy" id="412755"/>
    <lineage>
        <taxon>unclassified sequences</taxon>
        <taxon>metagenomes</taxon>
        <taxon>ecological metagenomes</taxon>
    </lineage>
</organism>
<dbReference type="EMBL" id="LAZR01017239">
    <property type="protein sequence ID" value="KKM01257.1"/>
    <property type="molecule type" value="Genomic_DNA"/>
</dbReference>
<protein>
    <submittedName>
        <fullName evidence="1">Uncharacterized protein</fullName>
    </submittedName>
</protein>
<name>A0A0F9HDQ6_9ZZZZ</name>
<dbReference type="AlphaFoldDB" id="A0A0F9HDQ6"/>
<gene>
    <name evidence="1" type="ORF">LCGC14_1796240</name>
</gene>
<sequence length="69" mass="7691">MARTITLKSLRKEVCYLLRNHKPYNACGCKKRWKPSGEPFLSIGKSATTFQVPVYCACCGHEAVLCVAL</sequence>